<dbReference type="EMBL" id="BAEE01000056">
    <property type="protein sequence ID" value="GAB10407.1"/>
    <property type="molecule type" value="Genomic_DNA"/>
</dbReference>
<evidence type="ECO:0000313" key="2">
    <source>
        <dbReference type="Proteomes" id="UP000035088"/>
    </source>
</evidence>
<sequence length="147" mass="15555">MPVNRHYDDRVSDVSVPRVVDGEVVAQRTAERSVWSGPLGLPGRVAGGAVRAVSRVPVVGRAVDASVGLAVTAAQDALTVTRDTAAAIAREAVSILTTETDLTGLIESIDLDRLLGGIDLDRVLRRIDVNALVEGVSTWTQWCGGWI</sequence>
<proteinExistence type="predicted"/>
<dbReference type="AlphaFoldDB" id="G7H3I2"/>
<reference evidence="1 2" key="1">
    <citation type="submission" date="2011-11" db="EMBL/GenBank/DDBJ databases">
        <title>Whole genome shotgun sequence of Gordonia araii NBRC 100433.</title>
        <authorList>
            <person name="Yoshida Y."/>
            <person name="Hosoyama A."/>
            <person name="Tsuchikane K."/>
            <person name="Katsumata H."/>
            <person name="Yamazaki S."/>
            <person name="Fujita N."/>
        </authorList>
    </citation>
    <scope>NUCLEOTIDE SEQUENCE [LARGE SCALE GENOMIC DNA]</scope>
    <source>
        <strain evidence="1 2">NBRC 100433</strain>
    </source>
</reference>
<organism evidence="1 2">
    <name type="scientific">Gordonia araii NBRC 100433</name>
    <dbReference type="NCBI Taxonomy" id="1073574"/>
    <lineage>
        <taxon>Bacteria</taxon>
        <taxon>Bacillati</taxon>
        <taxon>Actinomycetota</taxon>
        <taxon>Actinomycetes</taxon>
        <taxon>Mycobacteriales</taxon>
        <taxon>Gordoniaceae</taxon>
        <taxon>Gordonia</taxon>
    </lineage>
</organism>
<dbReference type="Proteomes" id="UP000035088">
    <property type="component" value="Unassembled WGS sequence"/>
</dbReference>
<comment type="caution">
    <text evidence="1">The sequence shown here is derived from an EMBL/GenBank/DDBJ whole genome shotgun (WGS) entry which is preliminary data.</text>
</comment>
<protein>
    <submittedName>
        <fullName evidence="1">Uncharacterized protein</fullName>
    </submittedName>
</protein>
<dbReference type="STRING" id="1073574.GOARA_056_01550"/>
<keyword evidence="2" id="KW-1185">Reference proteome</keyword>
<name>G7H3I2_9ACTN</name>
<accession>G7H3I2</accession>
<gene>
    <name evidence="1" type="ORF">GOARA_056_01550</name>
</gene>
<evidence type="ECO:0000313" key="1">
    <source>
        <dbReference type="EMBL" id="GAB10407.1"/>
    </source>
</evidence>